<evidence type="ECO:0000256" key="1">
    <source>
        <dbReference type="SAM" id="MobiDB-lite"/>
    </source>
</evidence>
<evidence type="ECO:0000313" key="2">
    <source>
        <dbReference type="EMBL" id="OZM75023.1"/>
    </source>
</evidence>
<proteinExistence type="predicted"/>
<feature type="region of interest" description="Disordered" evidence="1">
    <location>
        <begin position="1"/>
        <end position="27"/>
    </location>
</feature>
<reference evidence="2 3" key="1">
    <citation type="submission" date="2017-07" db="EMBL/GenBank/DDBJ databases">
        <title>Amycolatopsis antarcticus sp. nov., isolated from the surface of an Antarcticus brown macroalga.</title>
        <authorList>
            <person name="Wang J."/>
            <person name="Leiva S."/>
            <person name="Huang J."/>
            <person name="Huang Y."/>
        </authorList>
    </citation>
    <scope>NUCLEOTIDE SEQUENCE [LARGE SCALE GENOMIC DNA]</scope>
    <source>
        <strain evidence="2 3">AU-G6</strain>
    </source>
</reference>
<accession>A0A263D988</accession>
<evidence type="ECO:0000313" key="3">
    <source>
        <dbReference type="Proteomes" id="UP000242444"/>
    </source>
</evidence>
<dbReference type="AlphaFoldDB" id="A0A263D988"/>
<sequence>MTTEQEDMAGAPRVQQTNNYYLGTDDRTPLRSARRSLHDNDLAWLHRRFEPPEHFGTAQAMLAADDIVIVHGRPGTGTTSAARMLLRAHADRTHRFHLLSDKLVEQDDLNIDPDKVSPGDLLLLDLSAADTKTHQAYQRYLPTFRATINNETAAGTGARLVVVIRSELEPETAQDLRRHTVALGRPDPQLVLRRHLSAEGRRDDALRDMIRESLGQRLEPAVAEYLATAPMRSVAHLARLTYAELEKTVTDSGSIRDRLPAALAQALELNTDRTAEVDKAVTNQPDGRQRALLFTVAMLEGAHADVVFHAAKDLLTITSHPEQDTPKLERDAFTGQLTALGARPDEFRNVGFDKPGYGDAVRVHFWNNHPDLRDGFREWTDRVIHYTDLLPADRVRLVTSTATECLRVDRPKDLLQLAKKWINEPQAPLVEHARRLLAIGLDDERHGRFFRKEIYDRSLDRSISETFAGMLIELCAQVIAPTYPEQALVRLHYLSKNREKHTNPHAVEALLALVDSDGRLFRRMLDRLFHYRVGNRWPADIHLFFDLATPRRLLRRADGSRPFLAESTIRQQLVRGWSDAMRAPVHIPWRARLCEWLGALRSGDYNLGEQNQLLRIVVDGAETDFALLAEIYAAGRDWALGDPTDHSARIPLASRLHAFIDEAQGITPVTSLH</sequence>
<gene>
    <name evidence="2" type="ORF">CFN78_02215</name>
</gene>
<protein>
    <submittedName>
        <fullName evidence="2">Uncharacterized protein</fullName>
    </submittedName>
</protein>
<comment type="caution">
    <text evidence="2">The sequence shown here is derived from an EMBL/GenBank/DDBJ whole genome shotgun (WGS) entry which is preliminary data.</text>
</comment>
<name>A0A263D988_9PSEU</name>
<dbReference type="RefSeq" id="WP_094860803.1">
    <property type="nucleotide sequence ID" value="NZ_NKYE01000001.1"/>
</dbReference>
<dbReference type="EMBL" id="NKYE01000001">
    <property type="protein sequence ID" value="OZM75023.1"/>
    <property type="molecule type" value="Genomic_DNA"/>
</dbReference>
<dbReference type="Proteomes" id="UP000242444">
    <property type="component" value="Unassembled WGS sequence"/>
</dbReference>
<keyword evidence="3" id="KW-1185">Reference proteome</keyword>
<dbReference type="InParanoid" id="A0A263D988"/>
<dbReference type="OrthoDB" id="3848913at2"/>
<organism evidence="2 3">
    <name type="scientific">Amycolatopsis antarctica</name>
    <dbReference type="NCBI Taxonomy" id="1854586"/>
    <lineage>
        <taxon>Bacteria</taxon>
        <taxon>Bacillati</taxon>
        <taxon>Actinomycetota</taxon>
        <taxon>Actinomycetes</taxon>
        <taxon>Pseudonocardiales</taxon>
        <taxon>Pseudonocardiaceae</taxon>
        <taxon>Amycolatopsis</taxon>
    </lineage>
</organism>